<evidence type="ECO:0000313" key="2">
    <source>
        <dbReference type="Proteomes" id="UP000247569"/>
    </source>
</evidence>
<accession>A0A318K0J8</accession>
<dbReference type="Proteomes" id="UP000247569">
    <property type="component" value="Unassembled WGS sequence"/>
</dbReference>
<keyword evidence="2" id="KW-1185">Reference proteome</keyword>
<organism evidence="1 2">
    <name type="scientific">Nocardia tenerifensis</name>
    <dbReference type="NCBI Taxonomy" id="228006"/>
    <lineage>
        <taxon>Bacteria</taxon>
        <taxon>Bacillati</taxon>
        <taxon>Actinomycetota</taxon>
        <taxon>Actinomycetes</taxon>
        <taxon>Mycobacteriales</taxon>
        <taxon>Nocardiaceae</taxon>
        <taxon>Nocardia</taxon>
    </lineage>
</organism>
<evidence type="ECO:0000313" key="1">
    <source>
        <dbReference type="EMBL" id="PXX61787.1"/>
    </source>
</evidence>
<name>A0A318K0J8_9NOCA</name>
<proteinExistence type="predicted"/>
<sequence>MPRLRRMILGPDYTPERLREAITSAVHALANGPISDGWAGG</sequence>
<dbReference type="EMBL" id="QJKF01000008">
    <property type="protein sequence ID" value="PXX61787.1"/>
    <property type="molecule type" value="Genomic_DNA"/>
</dbReference>
<dbReference type="RefSeq" id="WP_255219348.1">
    <property type="nucleotide sequence ID" value="NZ_QJKF01000008.1"/>
</dbReference>
<protein>
    <submittedName>
        <fullName evidence="1">Uncharacterized protein</fullName>
    </submittedName>
</protein>
<reference evidence="1 2" key="1">
    <citation type="submission" date="2018-05" db="EMBL/GenBank/DDBJ databases">
        <title>Genomic Encyclopedia of Type Strains, Phase IV (KMG-IV): sequencing the most valuable type-strain genomes for metagenomic binning, comparative biology and taxonomic classification.</title>
        <authorList>
            <person name="Goeker M."/>
        </authorList>
    </citation>
    <scope>NUCLEOTIDE SEQUENCE [LARGE SCALE GENOMIC DNA]</scope>
    <source>
        <strain evidence="1 2">DSM 44704</strain>
    </source>
</reference>
<gene>
    <name evidence="1" type="ORF">DFR70_108345</name>
</gene>
<comment type="caution">
    <text evidence="1">The sequence shown here is derived from an EMBL/GenBank/DDBJ whole genome shotgun (WGS) entry which is preliminary data.</text>
</comment>
<dbReference type="AlphaFoldDB" id="A0A318K0J8"/>